<protein>
    <submittedName>
        <fullName evidence="5">Non-specific lipid-transfer protein 2</fullName>
    </submittedName>
</protein>
<reference evidence="5" key="1">
    <citation type="submission" date="2020-06" db="EMBL/GenBank/DDBJ databases">
        <authorList>
            <person name="Li T."/>
            <person name="Hu X."/>
            <person name="Zhang T."/>
            <person name="Song X."/>
            <person name="Zhang H."/>
            <person name="Dai N."/>
            <person name="Sheng W."/>
            <person name="Hou X."/>
            <person name="Wei L."/>
        </authorList>
    </citation>
    <scope>NUCLEOTIDE SEQUENCE</scope>
    <source>
        <strain evidence="5">G01</strain>
        <tissue evidence="5">Leaf</tissue>
    </source>
</reference>
<dbReference type="EMBL" id="JACGWK010000011">
    <property type="protein sequence ID" value="KAL0326969.1"/>
    <property type="molecule type" value="Genomic_DNA"/>
</dbReference>
<dbReference type="AlphaFoldDB" id="A0AAW2M690"/>
<dbReference type="InterPro" id="IPR033872">
    <property type="entry name" value="nsLTP2"/>
</dbReference>
<dbReference type="InterPro" id="IPR036312">
    <property type="entry name" value="Bifun_inhib/LTP/seed_sf"/>
</dbReference>
<accession>A0AAW2M690</accession>
<proteinExistence type="predicted"/>
<evidence type="ECO:0000256" key="2">
    <source>
        <dbReference type="ARBA" id="ARBA00023121"/>
    </source>
</evidence>
<sequence>MNCKAASLAICVALLMLLSEVEVTRAVTCNPIQLSPCAAAITSTTSPSAACCAKIKEQRPCLCQYMKNPTLQKFINSPVPRKLPVLVAPISQMLKFCLNNEHQSQVIFPFPVAKFYVIEVH</sequence>
<keyword evidence="3" id="KW-0732">Signal</keyword>
<name>A0AAW2M690_9LAMI</name>
<dbReference type="PANTHER" id="PTHR33214:SF69">
    <property type="entry name" value="BIFUNCTIONAL INHIBITOR_LIPID-TRANSFER PROTEIN_SEED STORAGE 2S ALBUMIN SUPERFAMILY PROTEIN"/>
    <property type="match status" value="1"/>
</dbReference>
<dbReference type="Gene3D" id="1.10.110.10">
    <property type="entry name" value="Plant lipid-transfer and hydrophobic proteins"/>
    <property type="match status" value="1"/>
</dbReference>
<gene>
    <name evidence="5" type="ORF">Sangu_1774900</name>
</gene>
<reference evidence="5" key="2">
    <citation type="journal article" date="2024" name="Plant">
        <title>Genomic evolution and insights into agronomic trait innovations of Sesamum species.</title>
        <authorList>
            <person name="Miao H."/>
            <person name="Wang L."/>
            <person name="Qu L."/>
            <person name="Liu H."/>
            <person name="Sun Y."/>
            <person name="Le M."/>
            <person name="Wang Q."/>
            <person name="Wei S."/>
            <person name="Zheng Y."/>
            <person name="Lin W."/>
            <person name="Duan Y."/>
            <person name="Cao H."/>
            <person name="Xiong S."/>
            <person name="Wang X."/>
            <person name="Wei L."/>
            <person name="Li C."/>
            <person name="Ma Q."/>
            <person name="Ju M."/>
            <person name="Zhao R."/>
            <person name="Li G."/>
            <person name="Mu C."/>
            <person name="Tian Q."/>
            <person name="Mei H."/>
            <person name="Zhang T."/>
            <person name="Gao T."/>
            <person name="Zhang H."/>
        </authorList>
    </citation>
    <scope>NUCLEOTIDE SEQUENCE</scope>
    <source>
        <strain evidence="5">G01</strain>
    </source>
</reference>
<dbReference type="CDD" id="cd01959">
    <property type="entry name" value="nsLTP2"/>
    <property type="match status" value="1"/>
</dbReference>
<feature type="chain" id="PRO_5043777759" evidence="3">
    <location>
        <begin position="27"/>
        <end position="121"/>
    </location>
</feature>
<comment type="caution">
    <text evidence="5">The sequence shown here is derived from an EMBL/GenBank/DDBJ whole genome shotgun (WGS) entry which is preliminary data.</text>
</comment>
<dbReference type="SUPFAM" id="SSF47699">
    <property type="entry name" value="Bifunctional inhibitor/lipid-transfer protein/seed storage 2S albumin"/>
    <property type="match status" value="1"/>
</dbReference>
<dbReference type="PANTHER" id="PTHR33214">
    <property type="entry name" value="BIFUNCTIONAL INHIBITOR/LIPID-TRANSFER PROTEIN/SEED STORAGE 2S ALBUMIN SUPERFAMILY PROTEIN"/>
    <property type="match status" value="1"/>
</dbReference>
<evidence type="ECO:0000313" key="5">
    <source>
        <dbReference type="EMBL" id="KAL0326969.1"/>
    </source>
</evidence>
<feature type="domain" description="Bifunctional inhibitor/plant lipid transfer protein/seed storage helical" evidence="4">
    <location>
        <begin position="32"/>
        <end position="84"/>
    </location>
</feature>
<evidence type="ECO:0000259" key="4">
    <source>
        <dbReference type="Pfam" id="PF00234"/>
    </source>
</evidence>
<evidence type="ECO:0000256" key="1">
    <source>
        <dbReference type="ARBA" id="ARBA00022448"/>
    </source>
</evidence>
<dbReference type="GO" id="GO:0008289">
    <property type="term" value="F:lipid binding"/>
    <property type="evidence" value="ECO:0007669"/>
    <property type="project" value="UniProtKB-KW"/>
</dbReference>
<dbReference type="Pfam" id="PF00234">
    <property type="entry name" value="Tryp_alpha_amyl"/>
    <property type="match status" value="1"/>
</dbReference>
<organism evidence="5">
    <name type="scientific">Sesamum angustifolium</name>
    <dbReference type="NCBI Taxonomy" id="2727405"/>
    <lineage>
        <taxon>Eukaryota</taxon>
        <taxon>Viridiplantae</taxon>
        <taxon>Streptophyta</taxon>
        <taxon>Embryophyta</taxon>
        <taxon>Tracheophyta</taxon>
        <taxon>Spermatophyta</taxon>
        <taxon>Magnoliopsida</taxon>
        <taxon>eudicotyledons</taxon>
        <taxon>Gunneridae</taxon>
        <taxon>Pentapetalae</taxon>
        <taxon>asterids</taxon>
        <taxon>lamiids</taxon>
        <taxon>Lamiales</taxon>
        <taxon>Pedaliaceae</taxon>
        <taxon>Sesamum</taxon>
    </lineage>
</organism>
<dbReference type="InterPro" id="IPR016140">
    <property type="entry name" value="Bifunc_inhib/LTP/seed_store"/>
</dbReference>
<feature type="signal peptide" evidence="3">
    <location>
        <begin position="1"/>
        <end position="26"/>
    </location>
</feature>
<keyword evidence="2" id="KW-0446">Lipid-binding</keyword>
<dbReference type="GO" id="GO:0006869">
    <property type="term" value="P:lipid transport"/>
    <property type="evidence" value="ECO:0007669"/>
    <property type="project" value="InterPro"/>
</dbReference>
<keyword evidence="1" id="KW-0813">Transport</keyword>
<evidence type="ECO:0000256" key="3">
    <source>
        <dbReference type="SAM" id="SignalP"/>
    </source>
</evidence>